<gene>
    <name evidence="1" type="ORF">VK70_14575</name>
</gene>
<sequence length="59" mass="7024">MNERKFDAKHYCGYFRHSDMTCALLAAMGRTDTRCKVWRGEESVECRHLKFNVARRGKR</sequence>
<dbReference type="HOGENOM" id="CLU_2956193_0_0_9"/>
<reference evidence="1 2" key="2">
    <citation type="journal article" date="2016" name="Genome Announc.">
        <title>Genome Sequence of a Gram-Positive Diazotroph, Paenibacillus durus Type Strain ATCC 35681.</title>
        <authorList>
            <person name="Halim M.A."/>
            <person name="Rahman A.Y."/>
            <person name="Sim K.S."/>
            <person name="Yam H.C."/>
            <person name="Rahim A.A."/>
            <person name="Ghazali A.H."/>
            <person name="Najimudin N."/>
        </authorList>
    </citation>
    <scope>NUCLEOTIDE SEQUENCE [LARGE SCALE GENOMIC DNA]</scope>
    <source>
        <strain evidence="1 2">ATCC 35681</strain>
    </source>
</reference>
<proteinExistence type="predicted"/>
<name>A0A0F7FAL2_PAEDU</name>
<reference evidence="1 2" key="1">
    <citation type="submission" date="2015-03" db="EMBL/GenBank/DDBJ databases">
        <authorList>
            <person name="Abdul Halim M."/>
        </authorList>
    </citation>
    <scope>NUCLEOTIDE SEQUENCE [LARGE SCALE GENOMIC DNA]</scope>
    <source>
        <strain evidence="1 2">ATCC 35681</strain>
    </source>
</reference>
<evidence type="ECO:0000313" key="1">
    <source>
        <dbReference type="EMBL" id="AKG35648.1"/>
    </source>
</evidence>
<dbReference type="Proteomes" id="UP000034189">
    <property type="component" value="Chromosome"/>
</dbReference>
<dbReference type="EMBL" id="CP011114">
    <property type="protein sequence ID" value="AKG35648.1"/>
    <property type="molecule type" value="Genomic_DNA"/>
</dbReference>
<dbReference type="AlphaFoldDB" id="A0A0F7FAL2"/>
<protein>
    <submittedName>
        <fullName evidence="1">Uncharacterized protein</fullName>
    </submittedName>
</protein>
<dbReference type="PATRIC" id="fig|1333534.5.peg.3211"/>
<evidence type="ECO:0000313" key="2">
    <source>
        <dbReference type="Proteomes" id="UP000034189"/>
    </source>
</evidence>
<organism evidence="1 2">
    <name type="scientific">Paenibacillus durus ATCC 35681</name>
    <dbReference type="NCBI Taxonomy" id="1333534"/>
    <lineage>
        <taxon>Bacteria</taxon>
        <taxon>Bacillati</taxon>
        <taxon>Bacillota</taxon>
        <taxon>Bacilli</taxon>
        <taxon>Bacillales</taxon>
        <taxon>Paenibacillaceae</taxon>
        <taxon>Paenibacillus</taxon>
    </lineage>
</organism>
<accession>A0A0F7FAL2</accession>